<comment type="similarity">
    <text evidence="7">Belongs to the folliculin family.</text>
</comment>
<evidence type="ECO:0000256" key="23">
    <source>
        <dbReference type="ARBA" id="ARBA00046681"/>
    </source>
</evidence>
<dbReference type="GO" id="GO:0005096">
    <property type="term" value="F:GTPase activator activity"/>
    <property type="evidence" value="ECO:0007669"/>
    <property type="project" value="UniProtKB-KW"/>
</dbReference>
<evidence type="ECO:0000256" key="22">
    <source>
        <dbReference type="ARBA" id="ARBA00045490"/>
    </source>
</evidence>
<evidence type="ECO:0000313" key="28">
    <source>
        <dbReference type="Proteomes" id="UP000005203"/>
    </source>
</evidence>
<evidence type="ECO:0000256" key="9">
    <source>
        <dbReference type="ARBA" id="ARBA00018932"/>
    </source>
</evidence>
<evidence type="ECO:0000256" key="20">
    <source>
        <dbReference type="ARBA" id="ARBA00023285"/>
    </source>
</evidence>
<evidence type="ECO:0000256" key="13">
    <source>
        <dbReference type="ARBA" id="ARBA00022741"/>
    </source>
</evidence>
<evidence type="ECO:0000256" key="14">
    <source>
        <dbReference type="ARBA" id="ARBA00022840"/>
    </source>
</evidence>
<dbReference type="GO" id="GO:0005829">
    <property type="term" value="C:cytosol"/>
    <property type="evidence" value="ECO:0007669"/>
    <property type="project" value="UniProtKB-SubCell"/>
</dbReference>
<dbReference type="PROSITE" id="PS51834">
    <property type="entry name" value="DENN_FLCN_SMCR8"/>
    <property type="match status" value="1"/>
</dbReference>
<dbReference type="GO" id="GO:0000122">
    <property type="term" value="P:negative regulation of transcription by RNA polymerase II"/>
    <property type="evidence" value="ECO:0007669"/>
    <property type="project" value="TreeGrafter"/>
</dbReference>
<dbReference type="InterPro" id="IPR037521">
    <property type="entry name" value="FLCN/SMCR8_DENN"/>
</dbReference>
<evidence type="ECO:0000313" key="27">
    <source>
        <dbReference type="EnsemblMetazoa" id="XP_006568372"/>
    </source>
</evidence>
<dbReference type="PROSITE" id="PS51481">
    <property type="entry name" value="DHAK"/>
    <property type="match status" value="1"/>
</dbReference>
<dbReference type="GO" id="GO:0034012">
    <property type="term" value="F:FAD-AMP lyase (cyclizing) activity"/>
    <property type="evidence" value="ECO:0007669"/>
    <property type="project" value="UniProtKB-EC"/>
</dbReference>
<reference evidence="29" key="2">
    <citation type="submission" date="2025-04" db="UniProtKB">
        <authorList>
            <consortium name="RefSeq"/>
        </authorList>
    </citation>
    <scope>IDENTIFICATION</scope>
    <source>
        <strain evidence="29">DH4</strain>
        <tissue evidence="29">Whole body</tissue>
    </source>
</reference>
<dbReference type="GO" id="GO:0005524">
    <property type="term" value="F:ATP binding"/>
    <property type="evidence" value="ECO:0007669"/>
    <property type="project" value="UniProtKB-KW"/>
</dbReference>
<evidence type="ECO:0000256" key="4">
    <source>
        <dbReference type="ARBA" id="ARBA00004300"/>
    </source>
</evidence>
<dbReference type="OrthoDB" id="5599713at2759"/>
<evidence type="ECO:0000256" key="1">
    <source>
        <dbReference type="ARBA" id="ARBA00004123"/>
    </source>
</evidence>
<dbReference type="Gene3D" id="3.30.1180.20">
    <property type="entry name" value="Dihydroxyacetone kinase, domain 2"/>
    <property type="match status" value="1"/>
</dbReference>
<evidence type="ECO:0000256" key="8">
    <source>
        <dbReference type="ARBA" id="ARBA00012578"/>
    </source>
</evidence>
<dbReference type="KEGG" id="ame:100578937"/>
<accession>A0A7M7GWE1</accession>
<keyword evidence="28" id="KW-1185">Reference proteome</keyword>
<dbReference type="RefSeq" id="XP_006568372.3">
    <property type="nucleotide sequence ID" value="XM_006568309.3"/>
</dbReference>
<dbReference type="GO" id="GO:0005634">
    <property type="term" value="C:nucleus"/>
    <property type="evidence" value="ECO:0007669"/>
    <property type="project" value="UniProtKB-SubCell"/>
</dbReference>
<evidence type="ECO:0000256" key="21">
    <source>
        <dbReference type="ARBA" id="ARBA00032426"/>
    </source>
</evidence>
<dbReference type="Gene3D" id="3.40.50.10440">
    <property type="entry name" value="Dihydroxyacetone kinase, domain 1"/>
    <property type="match status" value="1"/>
</dbReference>
<dbReference type="InterPro" id="IPR021713">
    <property type="entry name" value="Folliculin"/>
</dbReference>
<evidence type="ECO:0000259" key="26">
    <source>
        <dbReference type="PROSITE" id="PS51834"/>
    </source>
</evidence>
<name>A0A7M7GWE1_APIME</name>
<dbReference type="PANTHER" id="PTHR31441">
    <property type="entry name" value="FOLLICULIN FAMILY MEMBER"/>
    <property type="match status" value="1"/>
</dbReference>
<dbReference type="GO" id="GO:0004371">
    <property type="term" value="F:glycerone kinase activity"/>
    <property type="evidence" value="ECO:0007669"/>
    <property type="project" value="InterPro"/>
</dbReference>
<evidence type="ECO:0000256" key="6">
    <source>
        <dbReference type="ARBA" id="ARBA00004656"/>
    </source>
</evidence>
<dbReference type="InterPro" id="IPR004006">
    <property type="entry name" value="DhaK_dom"/>
</dbReference>
<evidence type="ECO:0000256" key="2">
    <source>
        <dbReference type="ARBA" id="ARBA00004138"/>
    </source>
</evidence>
<evidence type="ECO:0000256" key="5">
    <source>
        <dbReference type="ARBA" id="ARBA00004514"/>
    </source>
</evidence>
<evidence type="ECO:0000256" key="17">
    <source>
        <dbReference type="ARBA" id="ARBA00023228"/>
    </source>
</evidence>
<dbReference type="InterPro" id="IPR037520">
    <property type="entry name" value="Folliculin/SMCR8_longin"/>
</dbReference>
<dbReference type="GO" id="GO:0005813">
    <property type="term" value="C:centrosome"/>
    <property type="evidence" value="ECO:0007669"/>
    <property type="project" value="UniProtKB-SubCell"/>
</dbReference>
<evidence type="ECO:0000256" key="3">
    <source>
        <dbReference type="ARBA" id="ARBA00004186"/>
    </source>
</evidence>
<dbReference type="Pfam" id="PF11704">
    <property type="entry name" value="Folliculin"/>
    <property type="match status" value="1"/>
</dbReference>
<protein>
    <recommendedName>
        <fullName evidence="10">Folliculin</fullName>
        <ecNumber evidence="8">4.6.1.15</ecNumber>
    </recommendedName>
    <alternativeName>
        <fullName evidence="21">Bifunctional ATP-dependent dihydroxyacetone kinase/FAD-AMP lyase (cyclizing)</fullName>
    </alternativeName>
    <alternativeName>
        <fullName evidence="9">Triokinase/FMN cyclase</fullName>
    </alternativeName>
</protein>
<dbReference type="Pfam" id="PF02734">
    <property type="entry name" value="Dak2"/>
    <property type="match status" value="1"/>
</dbReference>
<dbReference type="InterPro" id="IPR004007">
    <property type="entry name" value="DhaL_dom"/>
</dbReference>
<dbReference type="AlphaFoldDB" id="A0A7M7GWE1"/>
<keyword evidence="17" id="KW-0458">Lysosome</keyword>
<sequence length="1014" mass="114946">MCELKDQDYDYFDTIINKSLMGVAKIHNDLIVLEDCNAILRKDYVNMIGKVKLISGGRAENELLYPRFVGPGMLTAAILGNTFSGPSINNILRVIAEIESDHPSGILLIIQNDVEYSINFTLAKLHAEVKGYIIKLIIVNNNISHYFNNTIKENDILPILFIYKIAGAMSEEGKNIDEIYSLCNSVANNGEILCLKTEMHFQNIIHEGYKLNILSNVVKQILKPLINILNKTLQDCTKKSIHKTKTFCTGHEIAILISNFGCSQIQGNIFILEFLQQIEINKLKIKRIYVKEFTTYSNYNGFHICLLNLSLTTDLIKYLDFPTPISAWPKVLITEVIKIEENKKKIITSGKYNKNINWYDLNLQGPTMNYETGQAFLSIISMACEAIIVCTEQLNKMDQEYGNYGTSLARGAKAIQNDIQKNKISGTNLYITFTQISHIIQRTVGGLQGGLYSYFFYNVAKAFSKYQNDKEITIDMWLHVLTIANKALEQIKISSINNDILLTILITIQIDLENALNKNMDPFDAFGVAVKAAENFNTNILHTHSFHEFKYPQAHAIGIWMRAAYEEDGQYECEGCQSIGNVKYLSNEHETRTSFLSAQQSLTQDIWCLLKHACFRSLSCEVHPGKEGVCYFGDEYRGHVLSHTFTLKDAQARGFRKWCSFIVFMRDKQFLLNMWPFLVDNLKEVIRELQDFAEKKYNAEEAECPQRIVRLSTNNGSGSYNNSNKQPRTFSDITNEKHVFIRIHMWLVWILSAGARHFIEIFPMNLLDDELNYNLEHQIETEDGFTLVNAKLPINLTLNSNESETTLEFSEVLGKPTTLILKDLRSVLGKDQFRQLLYSSLTGVQILVRGPNIQRLESLYGLSSLIPRACRRVKTHATEYMDPNKCNFIGVDTSVAVPLPCVNVCRLDIVADEHKVENSNSHIVRWAGTLPLKLPTLLTKIEKSLENEKLGNSALKAHFAALQEEWANIAKVVHAMRGRGHNGDLSGLMLSLGAGPHDKKLLDTWSMGLPPNPA</sequence>
<dbReference type="GeneID" id="100578937"/>
<dbReference type="EC" id="4.6.1.15" evidence="8"/>
<dbReference type="GO" id="GO:1904263">
    <property type="term" value="P:positive regulation of TORC1 signaling"/>
    <property type="evidence" value="ECO:0007669"/>
    <property type="project" value="TreeGrafter"/>
</dbReference>
<feature type="domain" description="DhaK" evidence="25">
    <location>
        <begin position="11"/>
        <end position="328"/>
    </location>
</feature>
<evidence type="ECO:0000256" key="15">
    <source>
        <dbReference type="ARBA" id="ARBA00023136"/>
    </source>
</evidence>
<evidence type="ECO:0000256" key="12">
    <source>
        <dbReference type="ARBA" id="ARBA00022490"/>
    </source>
</evidence>
<dbReference type="Pfam" id="PF16692">
    <property type="entry name" value="Folliculin_C"/>
    <property type="match status" value="1"/>
</dbReference>
<keyword evidence="14" id="KW-0067">ATP-binding</keyword>
<keyword evidence="16" id="KW-0206">Cytoskeleton</keyword>
<evidence type="ECO:0000256" key="7">
    <source>
        <dbReference type="ARBA" id="ARBA00009987"/>
    </source>
</evidence>
<dbReference type="Gene3D" id="1.10.10.1730">
    <property type="entry name" value="Folliculin"/>
    <property type="match status" value="1"/>
</dbReference>
<evidence type="ECO:0000256" key="24">
    <source>
        <dbReference type="ARBA" id="ARBA00048526"/>
    </source>
</evidence>
<evidence type="ECO:0000256" key="19">
    <source>
        <dbReference type="ARBA" id="ARBA00023273"/>
    </source>
</evidence>
<dbReference type="PANTHER" id="PTHR31441:SF2">
    <property type="entry name" value="FOLLICULIN"/>
    <property type="match status" value="1"/>
</dbReference>
<dbReference type="GO" id="GO:0006071">
    <property type="term" value="P:glycerol metabolic process"/>
    <property type="evidence" value="ECO:0007669"/>
    <property type="project" value="InterPro"/>
</dbReference>
<dbReference type="GO" id="GO:0005819">
    <property type="term" value="C:spindle"/>
    <property type="evidence" value="ECO:0007669"/>
    <property type="project" value="UniProtKB-SubCell"/>
</dbReference>
<evidence type="ECO:0000256" key="16">
    <source>
        <dbReference type="ARBA" id="ARBA00023212"/>
    </source>
</evidence>
<evidence type="ECO:0000313" key="29">
    <source>
        <dbReference type="RefSeq" id="XP_006568372.3"/>
    </source>
</evidence>
<feature type="domain" description="UDENN FLCN/SMCR8-type" evidence="26">
    <location>
        <begin position="575"/>
        <end position="1010"/>
    </location>
</feature>
<comment type="subcellular location">
    <subcellularLocation>
        <location evidence="2">Cell projection</location>
        <location evidence="2">Cilium</location>
    </subcellularLocation>
    <subcellularLocation>
        <location evidence="4">Cytoplasm</location>
        <location evidence="4">Cytoskeleton</location>
        <location evidence="4">Microtubule organizing center</location>
        <location evidence="4">Centrosome</location>
    </subcellularLocation>
    <subcellularLocation>
        <location evidence="3">Cytoplasm</location>
        <location evidence="3">Cytoskeleton</location>
        <location evidence="3">Spindle</location>
    </subcellularLocation>
    <subcellularLocation>
        <location evidence="5">Cytoplasm</location>
        <location evidence="5">Cytosol</location>
    </subcellularLocation>
    <subcellularLocation>
        <location evidence="6">Lysosome membrane</location>
    </subcellularLocation>
    <subcellularLocation>
        <location evidence="1">Nucleus</location>
    </subcellularLocation>
</comment>
<evidence type="ECO:0000256" key="10">
    <source>
        <dbReference type="ARBA" id="ARBA00021824"/>
    </source>
</evidence>
<dbReference type="SUPFAM" id="SSF101473">
    <property type="entry name" value="DhaL-like"/>
    <property type="match status" value="1"/>
</dbReference>
<dbReference type="InterPro" id="IPR036117">
    <property type="entry name" value="DhaL_dom_sf"/>
</dbReference>
<dbReference type="InterPro" id="IPR044886">
    <property type="entry name" value="FLCN_DENN_C_sf"/>
</dbReference>
<proteinExistence type="inferred from homology"/>
<dbReference type="SUPFAM" id="SSF82549">
    <property type="entry name" value="DAK1/DegV-like"/>
    <property type="match status" value="1"/>
</dbReference>
<gene>
    <name evidence="29" type="primary">LOC100578937</name>
</gene>
<comment type="catalytic activity">
    <reaction evidence="24">
        <text>FAD = riboflavin cyclic-4',5'-phosphate + AMP + H(+)</text>
        <dbReference type="Rhea" id="RHEA:13729"/>
        <dbReference type="ChEBI" id="CHEBI:15378"/>
        <dbReference type="ChEBI" id="CHEBI:57692"/>
        <dbReference type="ChEBI" id="CHEBI:76202"/>
        <dbReference type="ChEBI" id="CHEBI:456215"/>
        <dbReference type="EC" id="4.6.1.15"/>
    </reaction>
</comment>
<keyword evidence="15" id="KW-0472">Membrane</keyword>
<dbReference type="GO" id="GO:0005765">
    <property type="term" value="C:lysosomal membrane"/>
    <property type="evidence" value="ECO:0007669"/>
    <property type="project" value="UniProtKB-SubCell"/>
</dbReference>
<keyword evidence="13" id="KW-0547">Nucleotide-binding</keyword>
<evidence type="ECO:0000256" key="18">
    <source>
        <dbReference type="ARBA" id="ARBA00023242"/>
    </source>
</evidence>
<dbReference type="Gene3D" id="1.25.40.340">
    <property type="match status" value="1"/>
</dbReference>
<evidence type="ECO:0000256" key="11">
    <source>
        <dbReference type="ARBA" id="ARBA00022468"/>
    </source>
</evidence>
<organism evidence="27">
    <name type="scientific">Apis mellifera</name>
    <name type="common">Honeybee</name>
    <dbReference type="NCBI Taxonomy" id="7460"/>
    <lineage>
        <taxon>Eukaryota</taxon>
        <taxon>Metazoa</taxon>
        <taxon>Ecdysozoa</taxon>
        <taxon>Arthropoda</taxon>
        <taxon>Hexapoda</taxon>
        <taxon>Insecta</taxon>
        <taxon>Pterygota</taxon>
        <taxon>Neoptera</taxon>
        <taxon>Endopterygota</taxon>
        <taxon>Hymenoptera</taxon>
        <taxon>Apocrita</taxon>
        <taxon>Aculeata</taxon>
        <taxon>Apoidea</taxon>
        <taxon>Anthophila</taxon>
        <taxon>Apidae</taxon>
        <taxon>Apis</taxon>
    </lineage>
</organism>
<accession>A0A8B6Z577</accession>
<comment type="subunit">
    <text evidence="23">Homodimer. Interacts with IFIH1 (via the CARD domains), the interaction is inhibited by viral infection.</text>
</comment>
<dbReference type="EnsemblMetazoa" id="XM_006568309">
    <property type="protein sequence ID" value="XP_006568372"/>
    <property type="gene ID" value="LOC100578937"/>
</dbReference>
<dbReference type="InterPro" id="IPR032035">
    <property type="entry name" value="Folliculin_DENN"/>
</dbReference>
<keyword evidence="12" id="KW-0963">Cytoplasm</keyword>
<keyword evidence="18" id="KW-0539">Nucleus</keyword>
<comment type="function">
    <text evidence="22">Catalyzes both the phosphorylation of dihydroxyacetone and of glyceraldehyde, and the splitting of ribonucleoside diphosphate-X compounds among which FAD is the best substrate. Represses IFIH1-mediated cellular antiviral response.</text>
</comment>
<keyword evidence="20" id="KW-0170">Cobalt</keyword>
<dbReference type="GO" id="GO:0005929">
    <property type="term" value="C:cilium"/>
    <property type="evidence" value="ECO:0007669"/>
    <property type="project" value="UniProtKB-SubCell"/>
</dbReference>
<evidence type="ECO:0000259" key="25">
    <source>
        <dbReference type="PROSITE" id="PS51481"/>
    </source>
</evidence>
<dbReference type="Pfam" id="PF02733">
    <property type="entry name" value="Dak1"/>
    <property type="match status" value="1"/>
</dbReference>
<dbReference type="Proteomes" id="UP000005203">
    <property type="component" value="Linkage group LG7"/>
</dbReference>
<keyword evidence="19" id="KW-0966">Cell projection</keyword>
<dbReference type="Gene3D" id="3.40.50.12430">
    <property type="match status" value="1"/>
</dbReference>
<keyword evidence="11" id="KW-0343">GTPase activation</keyword>
<reference evidence="27" key="1">
    <citation type="submission" date="2021-01" db="UniProtKB">
        <authorList>
            <consortium name="EnsemblMetazoa"/>
        </authorList>
    </citation>
    <scope>IDENTIFICATION</scope>
    <source>
        <strain evidence="27">DH4</strain>
    </source>
</reference>